<evidence type="ECO:0000259" key="8">
    <source>
        <dbReference type="Pfam" id="PF01694"/>
    </source>
</evidence>
<evidence type="ECO:0000256" key="3">
    <source>
        <dbReference type="ARBA" id="ARBA00022692"/>
    </source>
</evidence>
<feature type="transmembrane region" description="Helical" evidence="7">
    <location>
        <begin position="84"/>
        <end position="105"/>
    </location>
</feature>
<keyword evidence="6 7" id="KW-0472">Membrane</keyword>
<dbReference type="SMART" id="SM01160">
    <property type="entry name" value="DUF1751"/>
    <property type="match status" value="1"/>
</dbReference>
<dbReference type="InterPro" id="IPR035952">
    <property type="entry name" value="Rhomboid-like_sf"/>
</dbReference>
<feature type="domain" description="Peptidase S54 rhomboid" evidence="8">
    <location>
        <begin position="43"/>
        <end position="234"/>
    </location>
</feature>
<dbReference type="InterPro" id="IPR050925">
    <property type="entry name" value="Rhomboid_protease_S54"/>
</dbReference>
<dbReference type="EMBL" id="JAKIKU010000004">
    <property type="protein sequence ID" value="MCL1045382.1"/>
    <property type="molecule type" value="Genomic_DNA"/>
</dbReference>
<evidence type="ECO:0000313" key="10">
    <source>
        <dbReference type="Proteomes" id="UP001202134"/>
    </source>
</evidence>
<evidence type="ECO:0000256" key="2">
    <source>
        <dbReference type="ARBA" id="ARBA00009045"/>
    </source>
</evidence>
<evidence type="ECO:0000256" key="7">
    <source>
        <dbReference type="SAM" id="Phobius"/>
    </source>
</evidence>
<dbReference type="PANTHER" id="PTHR43731:SF14">
    <property type="entry name" value="PRESENILIN-ASSOCIATED RHOMBOID-LIKE PROTEIN, MITOCHONDRIAL"/>
    <property type="match status" value="1"/>
</dbReference>
<comment type="caution">
    <text evidence="9">The sequence shown here is derived from an EMBL/GenBank/DDBJ whole genome shotgun (WGS) entry which is preliminary data.</text>
</comment>
<evidence type="ECO:0000256" key="1">
    <source>
        <dbReference type="ARBA" id="ARBA00004141"/>
    </source>
</evidence>
<reference evidence="9 10" key="1">
    <citation type="submission" date="2022-01" db="EMBL/GenBank/DDBJ databases">
        <title>Whole genome-based taxonomy of the Shewanellaceae.</title>
        <authorList>
            <person name="Martin-Rodriguez A.J."/>
        </authorList>
    </citation>
    <scope>NUCLEOTIDE SEQUENCE [LARGE SCALE GENOMIC DNA]</scope>
    <source>
        <strain evidence="9 10">DSM 24955</strain>
    </source>
</reference>
<comment type="similarity">
    <text evidence="2">Belongs to the peptidase S54 family.</text>
</comment>
<dbReference type="GO" id="GO:0006508">
    <property type="term" value="P:proteolysis"/>
    <property type="evidence" value="ECO:0007669"/>
    <property type="project" value="UniProtKB-KW"/>
</dbReference>
<keyword evidence="3 7" id="KW-0812">Transmembrane</keyword>
<accession>A0ABT0KNF4</accession>
<evidence type="ECO:0000256" key="6">
    <source>
        <dbReference type="ARBA" id="ARBA00023136"/>
    </source>
</evidence>
<evidence type="ECO:0000256" key="4">
    <source>
        <dbReference type="ARBA" id="ARBA00022801"/>
    </source>
</evidence>
<organism evidence="9 10">
    <name type="scientific">Shewanella electrodiphila</name>
    <dbReference type="NCBI Taxonomy" id="934143"/>
    <lineage>
        <taxon>Bacteria</taxon>
        <taxon>Pseudomonadati</taxon>
        <taxon>Pseudomonadota</taxon>
        <taxon>Gammaproteobacteria</taxon>
        <taxon>Alteromonadales</taxon>
        <taxon>Shewanellaceae</taxon>
        <taxon>Shewanella</taxon>
    </lineage>
</organism>
<proteinExistence type="inferred from homology"/>
<feature type="transmembrane region" description="Helical" evidence="7">
    <location>
        <begin position="7"/>
        <end position="25"/>
    </location>
</feature>
<keyword evidence="10" id="KW-1185">Reference proteome</keyword>
<dbReference type="GO" id="GO:0008233">
    <property type="term" value="F:peptidase activity"/>
    <property type="evidence" value="ECO:0007669"/>
    <property type="project" value="UniProtKB-KW"/>
</dbReference>
<keyword evidence="9" id="KW-0645">Protease</keyword>
<gene>
    <name evidence="9" type="ORF">L2737_08595</name>
</gene>
<comment type="subcellular location">
    <subcellularLocation>
        <location evidence="1">Membrane</location>
        <topology evidence="1">Multi-pass membrane protein</topology>
    </subcellularLocation>
</comment>
<feature type="transmembrane region" description="Helical" evidence="7">
    <location>
        <begin position="45"/>
        <end position="72"/>
    </location>
</feature>
<protein>
    <submittedName>
        <fullName evidence="9">Rhomboid family intramembrane serine protease</fullName>
    </submittedName>
</protein>
<evidence type="ECO:0000313" key="9">
    <source>
        <dbReference type="EMBL" id="MCL1045382.1"/>
    </source>
</evidence>
<dbReference type="Gene3D" id="1.20.1540.10">
    <property type="entry name" value="Rhomboid-like"/>
    <property type="match status" value="1"/>
</dbReference>
<feature type="transmembrane region" description="Helical" evidence="7">
    <location>
        <begin position="151"/>
        <end position="172"/>
    </location>
</feature>
<keyword evidence="4" id="KW-0378">Hydrolase</keyword>
<dbReference type="RefSeq" id="WP_248955466.1">
    <property type="nucleotide sequence ID" value="NZ_JAKIKU010000004.1"/>
</dbReference>
<keyword evidence="5 7" id="KW-1133">Transmembrane helix</keyword>
<dbReference type="PANTHER" id="PTHR43731">
    <property type="entry name" value="RHOMBOID PROTEASE"/>
    <property type="match status" value="1"/>
</dbReference>
<dbReference type="Pfam" id="PF01694">
    <property type="entry name" value="Rhomboid"/>
    <property type="match status" value="1"/>
</dbReference>
<dbReference type="Proteomes" id="UP001202134">
    <property type="component" value="Unassembled WGS sequence"/>
</dbReference>
<evidence type="ECO:0000256" key="5">
    <source>
        <dbReference type="ARBA" id="ARBA00022989"/>
    </source>
</evidence>
<name>A0ABT0KNF4_9GAMM</name>
<sequence>MPARNQSIIYLMAINAVIFILSEFANVTELQSLALYFPLNDQFQIWQPFTHMFMHGSIAHILFNMFALWSFGTPLEQTWQTPKFLLFYFATGIGAAAIYTLANYYQFNMIINEIMALGYGSSHIDAILSQGMADQNLITALGKDRLIELMAIYHTPAVGASGAIYGVLVAFAMQYPNAKLSLIFLPVPISTKYFVPLIILGDLFFGVTKYSIGNIAHFAHVGGALTALIIMLVVKNTQRNFKVR</sequence>
<dbReference type="SUPFAM" id="SSF144091">
    <property type="entry name" value="Rhomboid-like"/>
    <property type="match status" value="1"/>
</dbReference>
<dbReference type="InterPro" id="IPR022764">
    <property type="entry name" value="Peptidase_S54_rhomboid_dom"/>
</dbReference>
<feature type="transmembrane region" description="Helical" evidence="7">
    <location>
        <begin position="218"/>
        <end position="234"/>
    </location>
</feature>